<dbReference type="EC" id="2.7.7.62" evidence="14"/>
<evidence type="ECO:0000256" key="5">
    <source>
        <dbReference type="ARBA" id="ARBA00004692"/>
    </source>
</evidence>
<comment type="pathway">
    <text evidence="6 14">Cofactor biosynthesis; adenosylcobalamin biosynthesis; adenosylcobalamin from cob(II)yrinate a,c-diamide: step 5/7.</text>
</comment>
<evidence type="ECO:0000313" key="16">
    <source>
        <dbReference type="Proteomes" id="UP000617355"/>
    </source>
</evidence>
<evidence type="ECO:0000313" key="15">
    <source>
        <dbReference type="EMBL" id="GGD44930.1"/>
    </source>
</evidence>
<keyword evidence="16" id="KW-1185">Reference proteome</keyword>
<evidence type="ECO:0000256" key="6">
    <source>
        <dbReference type="ARBA" id="ARBA00005159"/>
    </source>
</evidence>
<reference evidence="16" key="1">
    <citation type="journal article" date="2019" name="Int. J. Syst. Evol. Microbiol.">
        <title>The Global Catalogue of Microorganisms (GCM) 10K type strain sequencing project: providing services to taxonomists for standard genome sequencing and annotation.</title>
        <authorList>
            <consortium name="The Broad Institute Genomics Platform"/>
            <consortium name="The Broad Institute Genome Sequencing Center for Infectious Disease"/>
            <person name="Wu L."/>
            <person name="Ma J."/>
        </authorList>
    </citation>
    <scope>NUCLEOTIDE SEQUENCE [LARGE SCALE GENOMIC DNA]</scope>
    <source>
        <strain evidence="16">CGMCC 1.12922</strain>
    </source>
</reference>
<comment type="caution">
    <text evidence="15">The sequence shown here is derived from an EMBL/GenBank/DDBJ whole genome shotgun (WGS) entry which is preliminary data.</text>
</comment>
<evidence type="ECO:0000256" key="11">
    <source>
        <dbReference type="ARBA" id="ARBA00022777"/>
    </source>
</evidence>
<dbReference type="PANTHER" id="PTHR34848:SF1">
    <property type="entry name" value="BIFUNCTIONAL ADENOSYLCOBALAMIN BIOSYNTHESIS PROTEIN COBU"/>
    <property type="match status" value="1"/>
</dbReference>
<comment type="catalytic activity">
    <reaction evidence="3">
        <text>adenosylcob(III)inamide + GTP = adenosylcob(III)inamide phosphate + GDP + H(+)</text>
        <dbReference type="Rhea" id="RHEA:15765"/>
        <dbReference type="ChEBI" id="CHEBI:2480"/>
        <dbReference type="ChEBI" id="CHEBI:15378"/>
        <dbReference type="ChEBI" id="CHEBI:37565"/>
        <dbReference type="ChEBI" id="CHEBI:58189"/>
        <dbReference type="ChEBI" id="CHEBI:58502"/>
        <dbReference type="EC" id="2.7.1.156"/>
    </reaction>
</comment>
<keyword evidence="13 14" id="KW-0342">GTP-binding</keyword>
<dbReference type="InterPro" id="IPR003203">
    <property type="entry name" value="CobU/CobP"/>
</dbReference>
<keyword evidence="9 14" id="KW-0808">Transferase</keyword>
<dbReference type="PANTHER" id="PTHR34848">
    <property type="match status" value="1"/>
</dbReference>
<name>A0ABQ1QW05_9RHOB</name>
<organism evidence="15 16">
    <name type="scientific">Sinisalibacter lacisalsi</name>
    <dbReference type="NCBI Taxonomy" id="1526570"/>
    <lineage>
        <taxon>Bacteria</taxon>
        <taxon>Pseudomonadati</taxon>
        <taxon>Pseudomonadota</taxon>
        <taxon>Alphaproteobacteria</taxon>
        <taxon>Rhodobacterales</taxon>
        <taxon>Roseobacteraceae</taxon>
        <taxon>Sinisalibacter</taxon>
    </lineage>
</organism>
<dbReference type="EC" id="2.7.1.156" evidence="14"/>
<keyword evidence="10 14" id="KW-0547">Nucleotide-binding</keyword>
<keyword evidence="11 14" id="KW-0418">Kinase</keyword>
<protein>
    <recommendedName>
        <fullName evidence="14">Bifunctional adenosylcobalamin biosynthesis protein</fullName>
        <ecNumber evidence="14">2.7.1.156</ecNumber>
        <ecNumber evidence="14">2.7.7.62</ecNumber>
    </recommendedName>
</protein>
<evidence type="ECO:0000256" key="7">
    <source>
        <dbReference type="ARBA" id="ARBA00007490"/>
    </source>
</evidence>
<accession>A0ABQ1QW05</accession>
<keyword evidence="12 14" id="KW-0067">ATP-binding</keyword>
<dbReference type="GO" id="GO:0016301">
    <property type="term" value="F:kinase activity"/>
    <property type="evidence" value="ECO:0007669"/>
    <property type="project" value="UniProtKB-KW"/>
</dbReference>
<evidence type="ECO:0000256" key="12">
    <source>
        <dbReference type="ARBA" id="ARBA00022840"/>
    </source>
</evidence>
<dbReference type="PIRSF" id="PIRSF006135">
    <property type="entry name" value="CobU"/>
    <property type="match status" value="1"/>
</dbReference>
<dbReference type="Gene3D" id="3.40.50.300">
    <property type="entry name" value="P-loop containing nucleotide triphosphate hydrolases"/>
    <property type="match status" value="1"/>
</dbReference>
<gene>
    <name evidence="15" type="ORF">GCM10011358_30850</name>
</gene>
<dbReference type="CDD" id="cd00544">
    <property type="entry name" value="CobU"/>
    <property type="match status" value="1"/>
</dbReference>
<dbReference type="InterPro" id="IPR027417">
    <property type="entry name" value="P-loop_NTPase"/>
</dbReference>
<dbReference type="Proteomes" id="UP000617355">
    <property type="component" value="Unassembled WGS sequence"/>
</dbReference>
<evidence type="ECO:0000256" key="14">
    <source>
        <dbReference type="PIRNR" id="PIRNR006135"/>
    </source>
</evidence>
<sequence length="180" mass="18852">MTVSLPDLTLVLGAAASGKSAFAERMLAATGRPLTYIATAQAFDEEMRVKIVAHQARRGAGWTTVEAPLDLAAPLAAVEPEGAVLIDCATLWLTNHLIAEHDLTTEESRLLHAIRDAAAPVVVVSNEVGAGIVPENALARRFRAAQGRLNQSLAARADLVVAVMAGLPLVLKGHLPEGQA</sequence>
<evidence type="ECO:0000256" key="3">
    <source>
        <dbReference type="ARBA" id="ARBA00001522"/>
    </source>
</evidence>
<evidence type="ECO:0000256" key="4">
    <source>
        <dbReference type="ARBA" id="ARBA00003889"/>
    </source>
</evidence>
<comment type="pathway">
    <text evidence="5 14">Cofactor biosynthesis; adenosylcobalamin biosynthesis; adenosylcobalamin from cob(II)yrinate a,c-diamide: step 6/7.</text>
</comment>
<comment type="catalytic activity">
    <reaction evidence="2 14">
        <text>adenosylcob(III)inamide phosphate + GTP + H(+) = adenosylcob(III)inamide-GDP + diphosphate</text>
        <dbReference type="Rhea" id="RHEA:22712"/>
        <dbReference type="ChEBI" id="CHEBI:15378"/>
        <dbReference type="ChEBI" id="CHEBI:33019"/>
        <dbReference type="ChEBI" id="CHEBI:37565"/>
        <dbReference type="ChEBI" id="CHEBI:58502"/>
        <dbReference type="ChEBI" id="CHEBI:60487"/>
        <dbReference type="EC" id="2.7.7.62"/>
    </reaction>
</comment>
<dbReference type="NCBIfam" id="NF004469">
    <property type="entry name" value="PRK05800.1"/>
    <property type="match status" value="1"/>
</dbReference>
<dbReference type="EMBL" id="BMGI01000005">
    <property type="protein sequence ID" value="GGD44930.1"/>
    <property type="molecule type" value="Genomic_DNA"/>
</dbReference>
<evidence type="ECO:0000256" key="2">
    <source>
        <dbReference type="ARBA" id="ARBA00000711"/>
    </source>
</evidence>
<dbReference type="SUPFAM" id="SSF52540">
    <property type="entry name" value="P-loop containing nucleoside triphosphate hydrolases"/>
    <property type="match status" value="1"/>
</dbReference>
<evidence type="ECO:0000256" key="10">
    <source>
        <dbReference type="ARBA" id="ARBA00022741"/>
    </source>
</evidence>
<evidence type="ECO:0000256" key="9">
    <source>
        <dbReference type="ARBA" id="ARBA00022679"/>
    </source>
</evidence>
<comment type="similarity">
    <text evidence="7 14">Belongs to the CobU/CobP family.</text>
</comment>
<comment type="catalytic activity">
    <reaction evidence="1 14">
        <text>adenosylcob(III)inamide + ATP = adenosylcob(III)inamide phosphate + ADP + H(+)</text>
        <dbReference type="Rhea" id="RHEA:15769"/>
        <dbReference type="ChEBI" id="CHEBI:2480"/>
        <dbReference type="ChEBI" id="CHEBI:15378"/>
        <dbReference type="ChEBI" id="CHEBI:30616"/>
        <dbReference type="ChEBI" id="CHEBI:58502"/>
        <dbReference type="ChEBI" id="CHEBI:456216"/>
        <dbReference type="EC" id="2.7.1.156"/>
    </reaction>
</comment>
<evidence type="ECO:0000256" key="13">
    <source>
        <dbReference type="ARBA" id="ARBA00023134"/>
    </source>
</evidence>
<dbReference type="Pfam" id="PF02283">
    <property type="entry name" value="CobU"/>
    <property type="match status" value="1"/>
</dbReference>
<evidence type="ECO:0000256" key="1">
    <source>
        <dbReference type="ARBA" id="ARBA00000312"/>
    </source>
</evidence>
<dbReference type="RefSeq" id="WP_188529423.1">
    <property type="nucleotide sequence ID" value="NZ_BMGI01000005.1"/>
</dbReference>
<proteinExistence type="inferred from homology"/>
<comment type="function">
    <text evidence="4 14">Catalyzes ATP-dependent phosphorylation of adenosylcobinamide and addition of GMP to adenosylcobinamide phosphate.</text>
</comment>
<evidence type="ECO:0000256" key="8">
    <source>
        <dbReference type="ARBA" id="ARBA00022573"/>
    </source>
</evidence>
<keyword evidence="8 14" id="KW-0169">Cobalamin biosynthesis</keyword>